<reference evidence="2 3" key="1">
    <citation type="submission" date="2018-04" db="EMBL/GenBank/DDBJ databases">
        <title>Genomic Encyclopedia of Archaeal and Bacterial Type Strains, Phase II (KMG-II): from individual species to whole genera.</title>
        <authorList>
            <person name="Goeker M."/>
        </authorList>
    </citation>
    <scope>NUCLEOTIDE SEQUENCE [LARGE SCALE GENOMIC DNA]</scope>
    <source>
        <strain evidence="2 3">DSM 45787</strain>
    </source>
</reference>
<dbReference type="PANTHER" id="PTHR40031:SF1">
    <property type="entry name" value="MEMBRANE-BOUND METAL-DEPENDENT HYDROLASE"/>
    <property type="match status" value="1"/>
</dbReference>
<dbReference type="AlphaFoldDB" id="A0A2T6AZB3"/>
<proteinExistence type="predicted"/>
<dbReference type="Proteomes" id="UP000244240">
    <property type="component" value="Unassembled WGS sequence"/>
</dbReference>
<keyword evidence="3" id="KW-1185">Reference proteome</keyword>
<keyword evidence="1" id="KW-1133">Transmembrane helix</keyword>
<dbReference type="RefSeq" id="WP_170109748.1">
    <property type="nucleotide sequence ID" value="NZ_QBKR01000042.1"/>
</dbReference>
<dbReference type="Pfam" id="PF04307">
    <property type="entry name" value="YdjM"/>
    <property type="match status" value="1"/>
</dbReference>
<dbReference type="InterPro" id="IPR007404">
    <property type="entry name" value="YdjM-like"/>
</dbReference>
<keyword evidence="1" id="KW-0812">Transmembrane</keyword>
<organism evidence="2 3">
    <name type="scientific">Melghirimyces profundicolus</name>
    <dbReference type="NCBI Taxonomy" id="1242148"/>
    <lineage>
        <taxon>Bacteria</taxon>
        <taxon>Bacillati</taxon>
        <taxon>Bacillota</taxon>
        <taxon>Bacilli</taxon>
        <taxon>Bacillales</taxon>
        <taxon>Thermoactinomycetaceae</taxon>
        <taxon>Melghirimyces</taxon>
    </lineage>
</organism>
<feature type="transmembrane region" description="Helical" evidence="1">
    <location>
        <begin position="92"/>
        <end position="109"/>
    </location>
</feature>
<feature type="transmembrane region" description="Helical" evidence="1">
    <location>
        <begin position="159"/>
        <end position="178"/>
    </location>
</feature>
<evidence type="ECO:0000313" key="3">
    <source>
        <dbReference type="Proteomes" id="UP000244240"/>
    </source>
</evidence>
<evidence type="ECO:0000256" key="1">
    <source>
        <dbReference type="SAM" id="Phobius"/>
    </source>
</evidence>
<dbReference type="EMBL" id="QBKR01000042">
    <property type="protein sequence ID" value="PTX49157.1"/>
    <property type="molecule type" value="Genomic_DNA"/>
</dbReference>
<name>A0A2T6AZB3_9BACL</name>
<protein>
    <submittedName>
        <fullName evidence="2">Inner membrane protein</fullName>
    </submittedName>
</protein>
<sequence>MDNLTHGLLGYAVYAATRKEEESRKEQLGYAAAAVIGGEIPDIEGFTTFMGPEIYLTWHRAFTHSVLFAPVLALLAVGTVALFNRAVRRKKAYVLALAAILIHIAADWANTWGTGLLEPIIRERYSLGILPIVDVIILSIFAVAFALKRKYGTARVFKGAWAAMLLYVSFQAVHAGWLESRLDHRYETVTASARMMPSQFHLVAKTEDGYHFYDGSAFTGLRKTGEAKNERHPVVKEALKDGEARALVRFLPDYGTEVEELEDVWRVTIYDPRFRQQNSSLLSTEVVVPKRKDSQGG</sequence>
<evidence type="ECO:0000313" key="2">
    <source>
        <dbReference type="EMBL" id="PTX49157.1"/>
    </source>
</evidence>
<gene>
    <name evidence="2" type="ORF">C8P63_14214</name>
</gene>
<dbReference type="InterPro" id="IPR053170">
    <property type="entry name" value="Transcription_regulator"/>
</dbReference>
<comment type="caution">
    <text evidence="2">The sequence shown here is derived from an EMBL/GenBank/DDBJ whole genome shotgun (WGS) entry which is preliminary data.</text>
</comment>
<dbReference type="PANTHER" id="PTHR40031">
    <property type="entry name" value="HYPOTHETICAL MEMBRANE SPANNING PROTEIN"/>
    <property type="match status" value="1"/>
</dbReference>
<keyword evidence="1" id="KW-0472">Membrane</keyword>
<feature type="transmembrane region" description="Helical" evidence="1">
    <location>
        <begin position="129"/>
        <end position="147"/>
    </location>
</feature>
<accession>A0A2T6AZB3</accession>
<feature type="transmembrane region" description="Helical" evidence="1">
    <location>
        <begin position="61"/>
        <end position="83"/>
    </location>
</feature>